<evidence type="ECO:0000256" key="3">
    <source>
        <dbReference type="ARBA" id="ARBA00022692"/>
    </source>
</evidence>
<evidence type="ECO:0000256" key="8">
    <source>
        <dbReference type="SAM" id="Phobius"/>
    </source>
</evidence>
<evidence type="ECO:0000256" key="6">
    <source>
        <dbReference type="ARBA" id="ARBA00023136"/>
    </source>
</evidence>
<gene>
    <name evidence="12" type="primary">LOC551494</name>
</gene>
<dbReference type="InterPro" id="IPR032763">
    <property type="entry name" value="RIC3_N"/>
</dbReference>
<evidence type="ECO:0000259" key="9">
    <source>
        <dbReference type="Pfam" id="PF15361"/>
    </source>
</evidence>
<keyword evidence="4" id="KW-0256">Endoplasmic reticulum</keyword>
<reference evidence="11" key="3">
    <citation type="submission" date="2025-05" db="UniProtKB">
        <authorList>
            <consortium name="RefSeq"/>
        </authorList>
    </citation>
    <scope>NUCLEOTIDE SEQUENCE [LARGE SCALE GENOMIC DNA]</scope>
    <source>
        <strain evidence="11">DH4</strain>
    </source>
</reference>
<organism evidence="10">
    <name type="scientific">Apis mellifera</name>
    <name type="common">Honeybee</name>
    <dbReference type="NCBI Taxonomy" id="7460"/>
    <lineage>
        <taxon>Eukaryota</taxon>
        <taxon>Metazoa</taxon>
        <taxon>Ecdysozoa</taxon>
        <taxon>Arthropoda</taxon>
        <taxon>Hexapoda</taxon>
        <taxon>Insecta</taxon>
        <taxon>Pterygota</taxon>
        <taxon>Neoptera</taxon>
        <taxon>Endopterygota</taxon>
        <taxon>Hymenoptera</taxon>
        <taxon>Apocrita</taxon>
        <taxon>Aculeata</taxon>
        <taxon>Apoidea</taxon>
        <taxon>Anthophila</taxon>
        <taxon>Apidae</taxon>
        <taxon>Apis</taxon>
    </lineage>
</organism>
<reference evidence="10" key="1">
    <citation type="submission" date="2021-01" db="UniProtKB">
        <authorList>
            <consortium name="EnsemblMetazoa"/>
        </authorList>
    </citation>
    <scope>IDENTIFICATION</scope>
    <source>
        <strain evidence="10">DH4</strain>
    </source>
</reference>
<dbReference type="GO" id="GO:0045202">
    <property type="term" value="C:synapse"/>
    <property type="evidence" value="ECO:0007669"/>
    <property type="project" value="GOC"/>
</dbReference>
<dbReference type="OrthoDB" id="10070774at2759"/>
<evidence type="ECO:0000256" key="7">
    <source>
        <dbReference type="SAM" id="MobiDB-lite"/>
    </source>
</evidence>
<dbReference type="GeneID" id="551494"/>
<accession>A0A7M7MW95</accession>
<feature type="transmembrane region" description="Helical" evidence="8">
    <location>
        <begin position="12"/>
        <end position="32"/>
    </location>
</feature>
<evidence type="ECO:0000256" key="5">
    <source>
        <dbReference type="ARBA" id="ARBA00022989"/>
    </source>
</evidence>
<reference evidence="12" key="2">
    <citation type="submission" date="2025-04" db="UniProtKB">
        <authorList>
            <consortium name="RefSeq"/>
        </authorList>
    </citation>
    <scope>IDENTIFICATION</scope>
    <source>
        <strain evidence="12">DH4</strain>
        <tissue evidence="12">Whole body</tissue>
    </source>
</reference>
<feature type="domain" description="Resistance to inhibitors of cholinesterase protein 3 N-terminal" evidence="9">
    <location>
        <begin position="188"/>
        <end position="344"/>
    </location>
</feature>
<feature type="compositionally biased region" description="Low complexity" evidence="7">
    <location>
        <begin position="407"/>
        <end position="417"/>
    </location>
</feature>
<dbReference type="PANTHER" id="PTHR21723:SF3">
    <property type="entry name" value="PROTEIN RIC-3"/>
    <property type="match status" value="1"/>
</dbReference>
<dbReference type="GO" id="GO:0043005">
    <property type="term" value="C:neuron projection"/>
    <property type="evidence" value="ECO:0007669"/>
    <property type="project" value="TreeGrafter"/>
</dbReference>
<dbReference type="GO" id="GO:0005789">
    <property type="term" value="C:endoplasmic reticulum membrane"/>
    <property type="evidence" value="ECO:0007669"/>
    <property type="project" value="UniProtKB-SubCell"/>
</dbReference>
<accession>A0A8B8HD42</accession>
<evidence type="ECO:0000313" key="11">
    <source>
        <dbReference type="Proteomes" id="UP000005203"/>
    </source>
</evidence>
<keyword evidence="11" id="KW-1185">Reference proteome</keyword>
<comment type="similarity">
    <text evidence="2">Belongs to the ric-3 family.</text>
</comment>
<dbReference type="PANTHER" id="PTHR21723">
    <property type="entry name" value="RESISTANCE TO INHIBITORS OF CHOLINESTERASE PROTEIN 3 RIC3"/>
    <property type="match status" value="1"/>
</dbReference>
<evidence type="ECO:0000256" key="4">
    <source>
        <dbReference type="ARBA" id="ARBA00022824"/>
    </source>
</evidence>
<feature type="region of interest" description="Disordered" evidence="7">
    <location>
        <begin position="400"/>
        <end position="421"/>
    </location>
</feature>
<evidence type="ECO:0000256" key="1">
    <source>
        <dbReference type="ARBA" id="ARBA00004586"/>
    </source>
</evidence>
<dbReference type="GO" id="GO:0043025">
    <property type="term" value="C:neuronal cell body"/>
    <property type="evidence" value="ECO:0007669"/>
    <property type="project" value="TreeGrafter"/>
</dbReference>
<dbReference type="Pfam" id="PF15361">
    <property type="entry name" value="RIC3"/>
    <property type="match status" value="1"/>
</dbReference>
<keyword evidence="3 8" id="KW-0812">Transmembrane</keyword>
<name>A0A7M7MW95_APIME</name>
<keyword evidence="5 8" id="KW-1133">Transmembrane helix</keyword>
<protein>
    <submittedName>
        <fullName evidence="12">Uncharacterized protein LOC551494 isoform X1</fullName>
    </submittedName>
</protein>
<dbReference type="Proteomes" id="UP000005203">
    <property type="component" value="Linkage group LG1"/>
</dbReference>
<feature type="transmembrane region" description="Helical" evidence="8">
    <location>
        <begin position="235"/>
        <end position="253"/>
    </location>
</feature>
<dbReference type="InterPro" id="IPR026160">
    <property type="entry name" value="Ric3"/>
</dbReference>
<keyword evidence="6 8" id="KW-0472">Membrane</keyword>
<dbReference type="EnsemblMetazoa" id="XM_026446166">
    <property type="protein sequence ID" value="XP_026301951"/>
    <property type="gene ID" value="LOC551494"/>
</dbReference>
<dbReference type="KEGG" id="ame:551494"/>
<dbReference type="CTD" id="37384"/>
<dbReference type="GO" id="GO:0007271">
    <property type="term" value="P:synaptic transmission, cholinergic"/>
    <property type="evidence" value="ECO:0007669"/>
    <property type="project" value="TreeGrafter"/>
</dbReference>
<comment type="subcellular location">
    <subcellularLocation>
        <location evidence="1">Endoplasmic reticulum membrane</location>
    </subcellularLocation>
</comment>
<sequence length="483" mass="53766">MAEITDFGPRKTIFILAIVAGCFAVLWPKIFYPMLTASVNPHHMTDNSACCGVIFESDVTAADIMYEICQNILKHHQIDPRIRDALRTIKLTPQSASLCREEILARCGIDLSTFLAKREHLEKSYKQVLEEIRSFNSSLCLKINFGIPLSQLGTPHLIRYHILMPHNTIKQERRTPPHAGGLHPALRERGRAIPSSHIVPKVSDRPDHVVPKMRPPLGGAGHVVPAPKGSGTMGIIMPLYTLGIVLFFLYTIVKVLRKNSDSEIISEYPGAAAEKEFRKMVFSPEAFATAMTGGTMNYQKERSPSPQRPTPTLEELKDQAAGDIEIDQLRRRLVETEAAMERIVVQMGNISRSVMHSPNPQQEFKDNTIAQVQYSTEDKVENIEHSPTIKVMGMEMTASCENKGSRPTTPIIPISPSHIEREKTPPKPIYLEGALPPQCELLVTDSETQAQKAEEDVEAPVVLSGKMTLSLISLDQNAAVRKY</sequence>
<evidence type="ECO:0000256" key="2">
    <source>
        <dbReference type="ARBA" id="ARBA00008538"/>
    </source>
</evidence>
<proteinExistence type="inferred from homology"/>
<dbReference type="RefSeq" id="XP_026301951.1">
    <property type="nucleotide sequence ID" value="XM_026446166.1"/>
</dbReference>
<evidence type="ECO:0000313" key="10">
    <source>
        <dbReference type="EnsemblMetazoa" id="XP_026301951"/>
    </source>
</evidence>
<dbReference type="GO" id="GO:0034394">
    <property type="term" value="P:protein localization to cell surface"/>
    <property type="evidence" value="ECO:0007669"/>
    <property type="project" value="TreeGrafter"/>
</dbReference>
<evidence type="ECO:0000313" key="12">
    <source>
        <dbReference type="RefSeq" id="XP_026301951.1"/>
    </source>
</evidence>
<dbReference type="AlphaFoldDB" id="A0A7M7MW95"/>